<comment type="similarity">
    <text evidence="4">Belongs to the cytochrome b5 family.</text>
</comment>
<feature type="compositionally biased region" description="Polar residues" evidence="5">
    <location>
        <begin position="218"/>
        <end position="230"/>
    </location>
</feature>
<dbReference type="PROSITE" id="PS00191">
    <property type="entry name" value="CYTOCHROME_B5_1"/>
    <property type="match status" value="1"/>
</dbReference>
<dbReference type="PROSITE" id="PS50255">
    <property type="entry name" value="CYTOCHROME_B5_2"/>
    <property type="match status" value="1"/>
</dbReference>
<keyword evidence="6" id="KW-0732">Signal</keyword>
<reference evidence="8 9" key="1">
    <citation type="submission" date="2017-12" db="EMBL/GenBank/DDBJ databases">
        <title>Comparative genomics of Botrytis spp.</title>
        <authorList>
            <person name="Valero-Jimenez C.A."/>
            <person name="Tapia P."/>
            <person name="Veloso J."/>
            <person name="Silva-Moreno E."/>
            <person name="Staats M."/>
            <person name="Valdes J.H."/>
            <person name="Van Kan J.A.L."/>
        </authorList>
    </citation>
    <scope>NUCLEOTIDE SEQUENCE [LARGE SCALE GENOMIC DNA]</scope>
    <source>
        <strain evidence="8 9">MUCL435</strain>
    </source>
</reference>
<dbReference type="GO" id="GO:0046872">
    <property type="term" value="F:metal ion binding"/>
    <property type="evidence" value="ECO:0007669"/>
    <property type="project" value="UniProtKB-UniRule"/>
</dbReference>
<dbReference type="InterPro" id="IPR036400">
    <property type="entry name" value="Cyt_B5-like_heme/steroid_sf"/>
</dbReference>
<evidence type="ECO:0000259" key="7">
    <source>
        <dbReference type="PROSITE" id="PS50255"/>
    </source>
</evidence>
<feature type="region of interest" description="Disordered" evidence="5">
    <location>
        <begin position="41"/>
        <end position="101"/>
    </location>
</feature>
<dbReference type="GO" id="GO:0020037">
    <property type="term" value="F:heme binding"/>
    <property type="evidence" value="ECO:0007669"/>
    <property type="project" value="UniProtKB-UniRule"/>
</dbReference>
<evidence type="ECO:0000256" key="6">
    <source>
        <dbReference type="SAM" id="SignalP"/>
    </source>
</evidence>
<evidence type="ECO:0000256" key="2">
    <source>
        <dbReference type="ARBA" id="ARBA00022723"/>
    </source>
</evidence>
<organism evidence="8 9">
    <name type="scientific">Botrytis galanthina</name>
    <dbReference type="NCBI Taxonomy" id="278940"/>
    <lineage>
        <taxon>Eukaryota</taxon>
        <taxon>Fungi</taxon>
        <taxon>Dikarya</taxon>
        <taxon>Ascomycota</taxon>
        <taxon>Pezizomycotina</taxon>
        <taxon>Leotiomycetes</taxon>
        <taxon>Helotiales</taxon>
        <taxon>Sclerotiniaceae</taxon>
        <taxon>Botrytis</taxon>
    </lineage>
</organism>
<feature type="compositionally biased region" description="Low complexity" evidence="5">
    <location>
        <begin position="164"/>
        <end position="175"/>
    </location>
</feature>
<feature type="compositionally biased region" description="Low complexity" evidence="5">
    <location>
        <begin position="119"/>
        <end position="128"/>
    </location>
</feature>
<dbReference type="SUPFAM" id="SSF55856">
    <property type="entry name" value="Cytochrome b5-like heme/steroid binding domain"/>
    <property type="match status" value="1"/>
</dbReference>
<evidence type="ECO:0000313" key="9">
    <source>
        <dbReference type="Proteomes" id="UP000308671"/>
    </source>
</evidence>
<evidence type="ECO:0000256" key="5">
    <source>
        <dbReference type="SAM" id="MobiDB-lite"/>
    </source>
</evidence>
<keyword evidence="9" id="KW-1185">Reference proteome</keyword>
<keyword evidence="3 4" id="KW-0408">Iron</keyword>
<dbReference type="GO" id="GO:0004128">
    <property type="term" value="F:cytochrome-b5 reductase activity, acting on NAD(P)H"/>
    <property type="evidence" value="ECO:0007669"/>
    <property type="project" value="TreeGrafter"/>
</dbReference>
<feature type="compositionally biased region" description="Low complexity" evidence="5">
    <location>
        <begin position="84"/>
        <end position="96"/>
    </location>
</feature>
<feature type="compositionally biased region" description="Low complexity" evidence="5">
    <location>
        <begin position="192"/>
        <end position="204"/>
    </location>
</feature>
<feature type="region of interest" description="Disordered" evidence="5">
    <location>
        <begin position="118"/>
        <end position="303"/>
    </location>
</feature>
<dbReference type="SMART" id="SM01117">
    <property type="entry name" value="Cyt-b5"/>
    <property type="match status" value="1"/>
</dbReference>
<feature type="compositionally biased region" description="Low complexity" evidence="5">
    <location>
        <begin position="244"/>
        <end position="282"/>
    </location>
</feature>
<feature type="chain" id="PRO_5020826409" description="Cytochrome b5 heme-binding domain-containing protein" evidence="6">
    <location>
        <begin position="16"/>
        <end position="424"/>
    </location>
</feature>
<sequence>MVLLGLGLLIASVSFLYYKHAPAGWWTFLERLTLRAENRIQDGDSNQDGDRDAKGKEGKREDSTRRIKGVEEWEKEKEDRGEKSSTLPSSSSSSSTNNKINAPAENFTTTVTANAPTFQISEPSQNPSIQPPSPPPNKAALDRAAMPPPPPLFKKPSSTPKPKPQTQTPASPTTPRAHASQPSPTPQIPIFSLDTSTSTSSPSDLDSESEPEIPSFPAANSAQRASNTGSRVPPRLNPLPAFKSPSTPTSTTSSLSTPARGPLPNRSPLPNRNPSSSLAAPSLAPPPTHTSIPSKPRKKVLLTPNHSPLDWARLTSSPTSNLRNLPPSTPLLRVPPSLLKQFTGRKGKDAWTVLGGKEYNITPYLPYHPGGEPELLKCAGRDGTRLFGEVHPWVNWEGMLEACLVGISVGEEEFEGVGGLEDMD</sequence>
<evidence type="ECO:0000313" key="8">
    <source>
        <dbReference type="EMBL" id="THV50639.1"/>
    </source>
</evidence>
<proteinExistence type="inferred from homology"/>
<evidence type="ECO:0000256" key="3">
    <source>
        <dbReference type="ARBA" id="ARBA00023004"/>
    </source>
</evidence>
<name>A0A4S8R8Q4_9HELO</name>
<feature type="domain" description="Cytochrome b5 heme-binding" evidence="7">
    <location>
        <begin position="339"/>
        <end position="413"/>
    </location>
</feature>
<feature type="signal peptide" evidence="6">
    <location>
        <begin position="1"/>
        <end position="15"/>
    </location>
</feature>
<evidence type="ECO:0000256" key="4">
    <source>
        <dbReference type="RuleBase" id="RU362121"/>
    </source>
</evidence>
<dbReference type="Proteomes" id="UP000308671">
    <property type="component" value="Unassembled WGS sequence"/>
</dbReference>
<dbReference type="EMBL" id="PQXL01000142">
    <property type="protein sequence ID" value="THV50639.1"/>
    <property type="molecule type" value="Genomic_DNA"/>
</dbReference>
<dbReference type="InterPro" id="IPR051872">
    <property type="entry name" value="Cytochrome_b5/Flavoprotein_Rdt"/>
</dbReference>
<dbReference type="GO" id="GO:0005737">
    <property type="term" value="C:cytoplasm"/>
    <property type="evidence" value="ECO:0007669"/>
    <property type="project" value="TreeGrafter"/>
</dbReference>
<comment type="caution">
    <text evidence="8">The sequence shown here is derived from an EMBL/GenBank/DDBJ whole genome shotgun (WGS) entry which is preliminary data.</text>
</comment>
<dbReference type="PANTHER" id="PTHR46237:SF1">
    <property type="entry name" value="CYTOCHROME B5 REDUCTASE 4"/>
    <property type="match status" value="1"/>
</dbReference>
<dbReference type="InterPro" id="IPR018506">
    <property type="entry name" value="Cyt_B5_heme-BS"/>
</dbReference>
<protein>
    <recommendedName>
        <fullName evidence="7">Cytochrome b5 heme-binding domain-containing protein</fullName>
    </recommendedName>
</protein>
<dbReference type="OrthoDB" id="432299at2759"/>
<dbReference type="FunFam" id="3.10.120.10:FF:000001">
    <property type="entry name" value="Cytochrome b5 reductase 4"/>
    <property type="match status" value="1"/>
</dbReference>
<gene>
    <name evidence="8" type="ORF">BGAL_0142g00200</name>
</gene>
<keyword evidence="2 4" id="KW-0479">Metal-binding</keyword>
<dbReference type="PANTHER" id="PTHR46237">
    <property type="entry name" value="CYTOCHROME B5 REDUCTASE 4 FAMILY MEMBER"/>
    <property type="match status" value="1"/>
</dbReference>
<feature type="compositionally biased region" description="Pro residues" evidence="5">
    <location>
        <begin position="146"/>
        <end position="163"/>
    </location>
</feature>
<dbReference type="InterPro" id="IPR001199">
    <property type="entry name" value="Cyt_B5-like_heme/steroid-bd"/>
</dbReference>
<dbReference type="Pfam" id="PF00173">
    <property type="entry name" value="Cyt-b5"/>
    <property type="match status" value="1"/>
</dbReference>
<accession>A0A4S8R8Q4</accession>
<keyword evidence="1 4" id="KW-0349">Heme</keyword>
<evidence type="ECO:0000256" key="1">
    <source>
        <dbReference type="ARBA" id="ARBA00022617"/>
    </source>
</evidence>
<dbReference type="Gene3D" id="3.10.120.10">
    <property type="entry name" value="Cytochrome b5-like heme/steroid binding domain"/>
    <property type="match status" value="1"/>
</dbReference>
<dbReference type="AlphaFoldDB" id="A0A4S8R8Q4"/>
<feature type="compositionally biased region" description="Basic and acidic residues" evidence="5">
    <location>
        <begin position="41"/>
        <end position="83"/>
    </location>
</feature>